<dbReference type="EC" id="2.7.11.1" evidence="1"/>
<keyword evidence="2" id="KW-0723">Serine/threonine-protein kinase</keyword>
<sequence length="290" mass="32417">MGCFLGRPDFIAGNNRVRILKGLAQGGFSEVLLAEDIDSGDKYAVKKIQVTDASDVAKVEWEISMHNLFIHPNVAPLVGSASEPPIYYLVFPYYAKGSIHDDLCRRRIKREYLPEVDVIRLFRGMCLAVECVHMKSIAHRDLKPANFLYSDDRNPILIDFGSSCKMPMTIRTAKEMQKALDDAAQNCSMAYRGPELFNCEIGTVFGTQVDIWSLGCCLYALCYFVSPFDIAHEKGNSVALAVQSPHTISYPGDAPYRPSLKTLIRKMLVVEPAERPAIKDIIFALDTLEI</sequence>
<evidence type="ECO:0000256" key="1">
    <source>
        <dbReference type="ARBA" id="ARBA00012513"/>
    </source>
</evidence>
<comment type="catalytic activity">
    <reaction evidence="7">
        <text>L-threonyl-[protein] + ATP = O-phospho-L-threonyl-[protein] + ADP + H(+)</text>
        <dbReference type="Rhea" id="RHEA:46608"/>
        <dbReference type="Rhea" id="RHEA-COMP:11060"/>
        <dbReference type="Rhea" id="RHEA-COMP:11605"/>
        <dbReference type="ChEBI" id="CHEBI:15378"/>
        <dbReference type="ChEBI" id="CHEBI:30013"/>
        <dbReference type="ChEBI" id="CHEBI:30616"/>
        <dbReference type="ChEBI" id="CHEBI:61977"/>
        <dbReference type="ChEBI" id="CHEBI:456216"/>
        <dbReference type="EC" id="2.7.11.1"/>
    </reaction>
</comment>
<dbReference type="PANTHER" id="PTHR45998">
    <property type="entry name" value="SERINE/THREONINE-PROTEIN KINASE 16"/>
    <property type="match status" value="1"/>
</dbReference>
<comment type="catalytic activity">
    <reaction evidence="8">
        <text>L-seryl-[protein] + ATP = O-phospho-L-seryl-[protein] + ADP + H(+)</text>
        <dbReference type="Rhea" id="RHEA:17989"/>
        <dbReference type="Rhea" id="RHEA-COMP:9863"/>
        <dbReference type="Rhea" id="RHEA-COMP:11604"/>
        <dbReference type="ChEBI" id="CHEBI:15378"/>
        <dbReference type="ChEBI" id="CHEBI:29999"/>
        <dbReference type="ChEBI" id="CHEBI:30616"/>
        <dbReference type="ChEBI" id="CHEBI:83421"/>
        <dbReference type="ChEBI" id="CHEBI:456216"/>
        <dbReference type="EC" id="2.7.11.1"/>
    </reaction>
</comment>
<reference evidence="11" key="1">
    <citation type="submission" date="2024-02" db="UniProtKB">
        <authorList>
            <consortium name="WormBaseParasite"/>
        </authorList>
    </citation>
    <scope>IDENTIFICATION</scope>
</reference>
<dbReference type="WBParaSite" id="MBELARI_LOCUS11184">
    <property type="protein sequence ID" value="MBELARI_LOCUS11184"/>
    <property type="gene ID" value="MBELARI_LOCUS11184"/>
</dbReference>
<dbReference type="GO" id="GO:0005524">
    <property type="term" value="F:ATP binding"/>
    <property type="evidence" value="ECO:0007669"/>
    <property type="project" value="UniProtKB-KW"/>
</dbReference>
<feature type="domain" description="Protein kinase" evidence="9">
    <location>
        <begin position="17"/>
        <end position="288"/>
    </location>
</feature>
<evidence type="ECO:0000256" key="2">
    <source>
        <dbReference type="ARBA" id="ARBA00022527"/>
    </source>
</evidence>
<protein>
    <recommendedName>
        <fullName evidence="1">non-specific serine/threonine protein kinase</fullName>
        <ecNumber evidence="1">2.7.11.1</ecNumber>
    </recommendedName>
</protein>
<keyword evidence="10" id="KW-1185">Reference proteome</keyword>
<dbReference type="PROSITE" id="PS00108">
    <property type="entry name" value="PROTEIN_KINASE_ST"/>
    <property type="match status" value="1"/>
</dbReference>
<evidence type="ECO:0000256" key="5">
    <source>
        <dbReference type="ARBA" id="ARBA00022777"/>
    </source>
</evidence>
<evidence type="ECO:0000256" key="7">
    <source>
        <dbReference type="ARBA" id="ARBA00047899"/>
    </source>
</evidence>
<dbReference type="AlphaFoldDB" id="A0AAF3EB83"/>
<dbReference type="PIRSF" id="PIRSF000654">
    <property type="entry name" value="Integrin-linked_kinase"/>
    <property type="match status" value="1"/>
</dbReference>
<keyword evidence="4" id="KW-0547">Nucleotide-binding</keyword>
<dbReference type="PROSITE" id="PS50011">
    <property type="entry name" value="PROTEIN_KINASE_DOM"/>
    <property type="match status" value="1"/>
</dbReference>
<evidence type="ECO:0000313" key="10">
    <source>
        <dbReference type="Proteomes" id="UP000887575"/>
    </source>
</evidence>
<dbReference type="InterPro" id="IPR011009">
    <property type="entry name" value="Kinase-like_dom_sf"/>
</dbReference>
<dbReference type="Pfam" id="PF00069">
    <property type="entry name" value="Pkinase"/>
    <property type="match status" value="1"/>
</dbReference>
<dbReference type="Proteomes" id="UP000887575">
    <property type="component" value="Unassembled WGS sequence"/>
</dbReference>
<dbReference type="SUPFAM" id="SSF56112">
    <property type="entry name" value="Protein kinase-like (PK-like)"/>
    <property type="match status" value="1"/>
</dbReference>
<evidence type="ECO:0000256" key="4">
    <source>
        <dbReference type="ARBA" id="ARBA00022741"/>
    </source>
</evidence>
<dbReference type="InterPro" id="IPR008271">
    <property type="entry name" value="Ser/Thr_kinase_AS"/>
</dbReference>
<evidence type="ECO:0000259" key="9">
    <source>
        <dbReference type="PROSITE" id="PS50011"/>
    </source>
</evidence>
<dbReference type="GO" id="GO:0005794">
    <property type="term" value="C:Golgi apparatus"/>
    <property type="evidence" value="ECO:0007669"/>
    <property type="project" value="TreeGrafter"/>
</dbReference>
<dbReference type="PANTHER" id="PTHR45998:SF2">
    <property type="entry name" value="SERINE_THREONINE-PROTEIN KINASE 16"/>
    <property type="match status" value="1"/>
</dbReference>
<dbReference type="Gene3D" id="1.10.510.10">
    <property type="entry name" value="Transferase(Phosphotransferase) domain 1"/>
    <property type="match status" value="1"/>
</dbReference>
<organism evidence="10 11">
    <name type="scientific">Mesorhabditis belari</name>
    <dbReference type="NCBI Taxonomy" id="2138241"/>
    <lineage>
        <taxon>Eukaryota</taxon>
        <taxon>Metazoa</taxon>
        <taxon>Ecdysozoa</taxon>
        <taxon>Nematoda</taxon>
        <taxon>Chromadorea</taxon>
        <taxon>Rhabditida</taxon>
        <taxon>Rhabditina</taxon>
        <taxon>Rhabditomorpha</taxon>
        <taxon>Rhabditoidea</taxon>
        <taxon>Rhabditidae</taxon>
        <taxon>Mesorhabditinae</taxon>
        <taxon>Mesorhabditis</taxon>
    </lineage>
</organism>
<accession>A0AAF3EB83</accession>
<keyword evidence="5" id="KW-0418">Kinase</keyword>
<dbReference type="GO" id="GO:0004674">
    <property type="term" value="F:protein serine/threonine kinase activity"/>
    <property type="evidence" value="ECO:0007669"/>
    <property type="project" value="UniProtKB-KW"/>
</dbReference>
<proteinExistence type="predicted"/>
<evidence type="ECO:0000313" key="11">
    <source>
        <dbReference type="WBParaSite" id="MBELARI_LOCUS11184"/>
    </source>
</evidence>
<evidence type="ECO:0000256" key="8">
    <source>
        <dbReference type="ARBA" id="ARBA00048679"/>
    </source>
</evidence>
<evidence type="ECO:0000256" key="3">
    <source>
        <dbReference type="ARBA" id="ARBA00022679"/>
    </source>
</evidence>
<dbReference type="InterPro" id="IPR000719">
    <property type="entry name" value="Prot_kinase_dom"/>
</dbReference>
<keyword evidence="3" id="KW-0808">Transferase</keyword>
<evidence type="ECO:0000256" key="6">
    <source>
        <dbReference type="ARBA" id="ARBA00022840"/>
    </source>
</evidence>
<name>A0AAF3EB83_9BILA</name>
<dbReference type="SMART" id="SM00220">
    <property type="entry name" value="S_TKc"/>
    <property type="match status" value="1"/>
</dbReference>
<dbReference type="InterPro" id="IPR052239">
    <property type="entry name" value="Ser/Thr-specific_kinases"/>
</dbReference>
<keyword evidence="6" id="KW-0067">ATP-binding</keyword>